<reference evidence="7" key="1">
    <citation type="submission" date="2020-05" db="EMBL/GenBank/DDBJ databases">
        <title>Phylogenomic resolution of chytrid fungi.</title>
        <authorList>
            <person name="Stajich J.E."/>
            <person name="Amses K."/>
            <person name="Simmons R."/>
            <person name="Seto K."/>
            <person name="Myers J."/>
            <person name="Bonds A."/>
            <person name="Quandt C.A."/>
            <person name="Barry K."/>
            <person name="Liu P."/>
            <person name="Grigoriev I."/>
            <person name="Longcore J.E."/>
            <person name="James T.Y."/>
        </authorList>
    </citation>
    <scope>NUCLEOTIDE SEQUENCE</scope>
    <source>
        <strain evidence="7">PLAUS21</strain>
    </source>
</reference>
<feature type="transmembrane region" description="Helical" evidence="6">
    <location>
        <begin position="138"/>
        <end position="157"/>
    </location>
</feature>
<dbReference type="Proteomes" id="UP001210925">
    <property type="component" value="Unassembled WGS sequence"/>
</dbReference>
<accession>A0AAD5YB65</accession>
<dbReference type="AlphaFoldDB" id="A0AAD5YB65"/>
<evidence type="ECO:0000256" key="1">
    <source>
        <dbReference type="ARBA" id="ARBA00004141"/>
    </source>
</evidence>
<dbReference type="Pfam" id="PF03661">
    <property type="entry name" value="TMEM33_Pom33"/>
    <property type="match status" value="1"/>
</dbReference>
<proteinExistence type="inferred from homology"/>
<evidence type="ECO:0000313" key="7">
    <source>
        <dbReference type="EMBL" id="KAJ3262212.1"/>
    </source>
</evidence>
<gene>
    <name evidence="7" type="ORF">HK103_002625</name>
</gene>
<evidence type="ECO:0000256" key="3">
    <source>
        <dbReference type="ARBA" id="ARBA00022692"/>
    </source>
</evidence>
<dbReference type="PANTHER" id="PTHR12703:SF4">
    <property type="entry name" value="TRANSMEMBRANE PROTEIN 33"/>
    <property type="match status" value="1"/>
</dbReference>
<dbReference type="GO" id="GO:0071786">
    <property type="term" value="P:endoplasmic reticulum tubular network organization"/>
    <property type="evidence" value="ECO:0007669"/>
    <property type="project" value="TreeGrafter"/>
</dbReference>
<name>A0AAD5YB65_9FUNG</name>
<evidence type="ECO:0000313" key="8">
    <source>
        <dbReference type="Proteomes" id="UP001210925"/>
    </source>
</evidence>
<organism evidence="7 8">
    <name type="scientific">Boothiomyces macroporosus</name>
    <dbReference type="NCBI Taxonomy" id="261099"/>
    <lineage>
        <taxon>Eukaryota</taxon>
        <taxon>Fungi</taxon>
        <taxon>Fungi incertae sedis</taxon>
        <taxon>Chytridiomycota</taxon>
        <taxon>Chytridiomycota incertae sedis</taxon>
        <taxon>Chytridiomycetes</taxon>
        <taxon>Rhizophydiales</taxon>
        <taxon>Terramycetaceae</taxon>
        <taxon>Boothiomyces</taxon>
    </lineage>
</organism>
<dbReference type="InterPro" id="IPR051645">
    <property type="entry name" value="PER33/POM33_regulator"/>
</dbReference>
<feature type="transmembrane region" description="Helical" evidence="6">
    <location>
        <begin position="21"/>
        <end position="41"/>
    </location>
</feature>
<dbReference type="GO" id="GO:0016020">
    <property type="term" value="C:membrane"/>
    <property type="evidence" value="ECO:0007669"/>
    <property type="project" value="UniProtKB-SubCell"/>
</dbReference>
<evidence type="ECO:0000256" key="4">
    <source>
        <dbReference type="ARBA" id="ARBA00022989"/>
    </source>
</evidence>
<evidence type="ECO:0008006" key="9">
    <source>
        <dbReference type="Google" id="ProtNLM"/>
    </source>
</evidence>
<feature type="transmembrane region" description="Helical" evidence="6">
    <location>
        <begin position="47"/>
        <end position="65"/>
    </location>
</feature>
<keyword evidence="4 6" id="KW-1133">Transmembrane helix</keyword>
<feature type="transmembrane region" description="Helical" evidence="6">
    <location>
        <begin position="86"/>
        <end position="118"/>
    </location>
</feature>
<dbReference type="EMBL" id="JADGKB010000002">
    <property type="protein sequence ID" value="KAJ3262212.1"/>
    <property type="molecule type" value="Genomic_DNA"/>
</dbReference>
<comment type="caution">
    <text evidence="7">The sequence shown here is derived from an EMBL/GenBank/DDBJ whole genome shotgun (WGS) entry which is preliminary data.</text>
</comment>
<keyword evidence="8" id="KW-1185">Reference proteome</keyword>
<dbReference type="GO" id="GO:0061024">
    <property type="term" value="P:membrane organization"/>
    <property type="evidence" value="ECO:0007669"/>
    <property type="project" value="TreeGrafter"/>
</dbReference>
<comment type="similarity">
    <text evidence="2">Belongs to the PER33/POM33 family.</text>
</comment>
<protein>
    <recommendedName>
        <fullName evidence="9">Pore membrane protein of 33 kDa</fullName>
    </recommendedName>
</protein>
<evidence type="ECO:0000256" key="5">
    <source>
        <dbReference type="ARBA" id="ARBA00023136"/>
    </source>
</evidence>
<feature type="transmembrane region" description="Helical" evidence="6">
    <location>
        <begin position="164"/>
        <end position="185"/>
    </location>
</feature>
<keyword evidence="3 6" id="KW-0812">Transmembrane</keyword>
<comment type="subcellular location">
    <subcellularLocation>
        <location evidence="1">Membrane</location>
        <topology evidence="1">Multi-pass membrane protein</topology>
    </subcellularLocation>
</comment>
<evidence type="ECO:0000256" key="2">
    <source>
        <dbReference type="ARBA" id="ARBA00007322"/>
    </source>
</evidence>
<evidence type="ECO:0000256" key="6">
    <source>
        <dbReference type="SAM" id="Phobius"/>
    </source>
</evidence>
<dbReference type="PANTHER" id="PTHR12703">
    <property type="entry name" value="TRANSMEMBRANE PROTEIN 33"/>
    <property type="match status" value="1"/>
</dbReference>
<sequence length="253" mass="28794">MADAQVPLFDRVKKVALKLQFVWFLGHLITVIQTFFAFLSFSNWTYYKAFYGTLVSYGIFLYGTYGKPQFNKEFLARVLQDENCQYFILAVIWVTAAPIRVALIPYATFSLIHVLGYIRSDFLPQVFPGNTLPVTKNIAAAINTVLVTYQAQAIWLVARAEVLVIFPATIITIFWGTSIFTPFLYGQFLQFRFLSSPITRQVFGDLEVVLDKHVANNPQVPEWGKVGYAKTKDMIKQYCNLEARARAAQAAQQ</sequence>
<dbReference type="GO" id="GO:0005783">
    <property type="term" value="C:endoplasmic reticulum"/>
    <property type="evidence" value="ECO:0007669"/>
    <property type="project" value="TreeGrafter"/>
</dbReference>
<dbReference type="InterPro" id="IPR005344">
    <property type="entry name" value="TMEM33/Pom33"/>
</dbReference>
<keyword evidence="5 6" id="KW-0472">Membrane</keyword>